<organism evidence="2">
    <name type="scientific">Oryza meridionalis</name>
    <dbReference type="NCBI Taxonomy" id="40149"/>
    <lineage>
        <taxon>Eukaryota</taxon>
        <taxon>Viridiplantae</taxon>
        <taxon>Streptophyta</taxon>
        <taxon>Embryophyta</taxon>
        <taxon>Tracheophyta</taxon>
        <taxon>Spermatophyta</taxon>
        <taxon>Magnoliopsida</taxon>
        <taxon>Liliopsida</taxon>
        <taxon>Poales</taxon>
        <taxon>Poaceae</taxon>
        <taxon>BOP clade</taxon>
        <taxon>Oryzoideae</taxon>
        <taxon>Oryzeae</taxon>
        <taxon>Oryzinae</taxon>
        <taxon>Oryza</taxon>
    </lineage>
</organism>
<evidence type="ECO:0000256" key="1">
    <source>
        <dbReference type="SAM" id="MobiDB-lite"/>
    </source>
</evidence>
<proteinExistence type="predicted"/>
<sequence>MKVGKREQPKDQAHSAQIKPTTRQSIFETALRPKPRAEERKSQPLLTRFLLVRRYSSAPLPA</sequence>
<evidence type="ECO:0000313" key="3">
    <source>
        <dbReference type="Proteomes" id="UP000008021"/>
    </source>
</evidence>
<reference evidence="2" key="2">
    <citation type="submission" date="2018-05" db="EMBL/GenBank/DDBJ databases">
        <title>OmerRS3 (Oryza meridionalis Reference Sequence Version 3).</title>
        <authorList>
            <person name="Zhang J."/>
            <person name="Kudrna D."/>
            <person name="Lee S."/>
            <person name="Talag J."/>
            <person name="Welchert J."/>
            <person name="Wing R.A."/>
        </authorList>
    </citation>
    <scope>NUCLEOTIDE SEQUENCE [LARGE SCALE GENOMIC DNA]</scope>
    <source>
        <strain evidence="2">cv. OR44</strain>
    </source>
</reference>
<feature type="compositionally biased region" description="Basic and acidic residues" evidence="1">
    <location>
        <begin position="1"/>
        <end position="13"/>
    </location>
</feature>
<protein>
    <submittedName>
        <fullName evidence="2">Uncharacterized protein</fullName>
    </submittedName>
</protein>
<evidence type="ECO:0000313" key="2">
    <source>
        <dbReference type="EnsemblPlants" id="OMERI03G22680.4"/>
    </source>
</evidence>
<dbReference type="EnsemblPlants" id="OMERI03G22680.4">
    <property type="protein sequence ID" value="OMERI03G22680.4"/>
    <property type="gene ID" value="OMERI03G22680"/>
</dbReference>
<accession>A0A0E0D3F0</accession>
<dbReference type="HOGENOM" id="CLU_2907958_0_0_1"/>
<name>A0A0E0D3F0_9ORYZ</name>
<reference evidence="2" key="1">
    <citation type="submission" date="2015-04" db="UniProtKB">
        <authorList>
            <consortium name="EnsemblPlants"/>
        </authorList>
    </citation>
    <scope>IDENTIFICATION</scope>
</reference>
<dbReference type="Gramene" id="OMERI03G22680.4">
    <property type="protein sequence ID" value="OMERI03G22680.4"/>
    <property type="gene ID" value="OMERI03G22680"/>
</dbReference>
<keyword evidence="3" id="KW-1185">Reference proteome</keyword>
<feature type="compositionally biased region" description="Polar residues" evidence="1">
    <location>
        <begin position="14"/>
        <end position="27"/>
    </location>
</feature>
<feature type="region of interest" description="Disordered" evidence="1">
    <location>
        <begin position="1"/>
        <end position="43"/>
    </location>
</feature>
<dbReference type="Proteomes" id="UP000008021">
    <property type="component" value="Chromosome 3"/>
</dbReference>
<dbReference type="AlphaFoldDB" id="A0A0E0D3F0"/>